<dbReference type="EMBL" id="CP113088">
    <property type="protein sequence ID" value="WAC03188.1"/>
    <property type="molecule type" value="Genomic_DNA"/>
</dbReference>
<proteinExistence type="predicted"/>
<sequence length="146" mass="16518">MKNLVIIIIVFFSSFTFSQDKYLTKTGTVVFEASVPSFEEVKAENKNTTAILNTENGEFAALVLVKGFRFKNALMEEHFNENYAESDDYPKATFKGTITEFTLENISTQKTMIYNGSLVFHGKTKKLENKTLNIFQNSSGQISLSR</sequence>
<dbReference type="SUPFAM" id="SSF101874">
    <property type="entry name" value="YceI-like"/>
    <property type="match status" value="1"/>
</dbReference>
<gene>
    <name evidence="2" type="ORF">N7U66_06250</name>
</gene>
<dbReference type="InterPro" id="IPR036761">
    <property type="entry name" value="TTHA0802/YceI-like_sf"/>
</dbReference>
<evidence type="ECO:0000259" key="1">
    <source>
        <dbReference type="Pfam" id="PF04264"/>
    </source>
</evidence>
<dbReference type="Pfam" id="PF04264">
    <property type="entry name" value="YceI"/>
    <property type="match status" value="1"/>
</dbReference>
<dbReference type="AlphaFoldDB" id="A0A9E8MX57"/>
<accession>A0A9E8MX57</accession>
<protein>
    <submittedName>
        <fullName evidence="2">YceI family protein</fullName>
    </submittedName>
</protein>
<organism evidence="2 3">
    <name type="scientific">Lacinutrix neustonica</name>
    <dbReference type="NCBI Taxonomy" id="2980107"/>
    <lineage>
        <taxon>Bacteria</taxon>
        <taxon>Pseudomonadati</taxon>
        <taxon>Bacteroidota</taxon>
        <taxon>Flavobacteriia</taxon>
        <taxon>Flavobacteriales</taxon>
        <taxon>Flavobacteriaceae</taxon>
        <taxon>Lacinutrix</taxon>
    </lineage>
</organism>
<dbReference type="RefSeq" id="WP_267677763.1">
    <property type="nucleotide sequence ID" value="NZ_CP113088.1"/>
</dbReference>
<name>A0A9E8MX57_9FLAO</name>
<dbReference type="Proteomes" id="UP001164705">
    <property type="component" value="Chromosome"/>
</dbReference>
<reference evidence="2" key="1">
    <citation type="submission" date="2022-11" db="EMBL/GenBank/DDBJ databases">
        <title>Lacinutrix neustonica HL-RS19T sp. nov., isolated from the surface microlayer sample of brackish Lake Shihwa.</title>
        <authorList>
            <person name="Choi J.Y."/>
            <person name="Hwang C.Y."/>
        </authorList>
    </citation>
    <scope>NUCLEOTIDE SEQUENCE</scope>
    <source>
        <strain evidence="2">HL-RS19</strain>
    </source>
</reference>
<evidence type="ECO:0000313" key="2">
    <source>
        <dbReference type="EMBL" id="WAC03188.1"/>
    </source>
</evidence>
<evidence type="ECO:0000313" key="3">
    <source>
        <dbReference type="Proteomes" id="UP001164705"/>
    </source>
</evidence>
<feature type="domain" description="Lipid/polyisoprenoid-binding YceI-like" evidence="1">
    <location>
        <begin position="28"/>
        <end position="128"/>
    </location>
</feature>
<dbReference type="Gene3D" id="2.40.128.110">
    <property type="entry name" value="Lipid/polyisoprenoid-binding, YceI-like"/>
    <property type="match status" value="1"/>
</dbReference>
<dbReference type="InterPro" id="IPR007372">
    <property type="entry name" value="Lipid/polyisoprenoid-bd_YceI"/>
</dbReference>
<dbReference type="KEGG" id="lnu:N7U66_06250"/>
<keyword evidence="3" id="KW-1185">Reference proteome</keyword>